<reference evidence="8" key="1">
    <citation type="journal article" date="2019" name="Int. J. Syst. Evol. Microbiol.">
        <title>The Global Catalogue of Microorganisms (GCM) 10K type strain sequencing project: providing services to taxonomists for standard genome sequencing and annotation.</title>
        <authorList>
            <consortium name="The Broad Institute Genomics Platform"/>
            <consortium name="The Broad Institute Genome Sequencing Center for Infectious Disease"/>
            <person name="Wu L."/>
            <person name="Ma J."/>
        </authorList>
    </citation>
    <scope>NUCLEOTIDE SEQUENCE [LARGE SCALE GENOMIC DNA]</scope>
    <source>
        <strain evidence="8">JCM 14370</strain>
    </source>
</reference>
<evidence type="ECO:0000256" key="3">
    <source>
        <dbReference type="ARBA" id="ARBA00022603"/>
    </source>
</evidence>
<keyword evidence="2 6" id="KW-0698">rRNA processing</keyword>
<keyword evidence="5 6" id="KW-0949">S-adenosyl-L-methionine</keyword>
<dbReference type="HAMAP" id="MF_00074">
    <property type="entry name" value="16SrRNA_methyltr_G"/>
    <property type="match status" value="1"/>
</dbReference>
<dbReference type="SUPFAM" id="SSF53335">
    <property type="entry name" value="S-adenosyl-L-methionine-dependent methyltransferases"/>
    <property type="match status" value="1"/>
</dbReference>
<name>A0ABQ2D2I8_9DEIO</name>
<evidence type="ECO:0000256" key="4">
    <source>
        <dbReference type="ARBA" id="ARBA00022679"/>
    </source>
</evidence>
<comment type="similarity">
    <text evidence="6">Belongs to the methyltransferase superfamily. RNA methyltransferase RsmG family.</text>
</comment>
<dbReference type="PANTHER" id="PTHR31760">
    <property type="entry name" value="S-ADENOSYL-L-METHIONINE-DEPENDENT METHYLTRANSFERASES SUPERFAMILY PROTEIN"/>
    <property type="match status" value="1"/>
</dbReference>
<evidence type="ECO:0000256" key="2">
    <source>
        <dbReference type="ARBA" id="ARBA00022552"/>
    </source>
</evidence>
<keyword evidence="1 6" id="KW-0963">Cytoplasm</keyword>
<evidence type="ECO:0000313" key="7">
    <source>
        <dbReference type="EMBL" id="GGJ38421.1"/>
    </source>
</evidence>
<evidence type="ECO:0000256" key="6">
    <source>
        <dbReference type="HAMAP-Rule" id="MF_00074"/>
    </source>
</evidence>
<dbReference type="CDD" id="cd02440">
    <property type="entry name" value="AdoMet_MTases"/>
    <property type="match status" value="1"/>
</dbReference>
<dbReference type="Proteomes" id="UP000632222">
    <property type="component" value="Unassembled WGS sequence"/>
</dbReference>
<comment type="function">
    <text evidence="6">Specifically methylates the N7 position of a guanine in 16S rRNA.</text>
</comment>
<comment type="subcellular location">
    <subcellularLocation>
        <location evidence="6">Cytoplasm</location>
    </subcellularLocation>
</comment>
<evidence type="ECO:0000256" key="5">
    <source>
        <dbReference type="ARBA" id="ARBA00022691"/>
    </source>
</evidence>
<feature type="binding site" evidence="6">
    <location>
        <position position="54"/>
    </location>
    <ligand>
        <name>S-adenosyl-L-methionine</name>
        <dbReference type="ChEBI" id="CHEBI:59789"/>
    </ligand>
</feature>
<evidence type="ECO:0000256" key="1">
    <source>
        <dbReference type="ARBA" id="ARBA00022490"/>
    </source>
</evidence>
<dbReference type="GO" id="GO:0032259">
    <property type="term" value="P:methylation"/>
    <property type="evidence" value="ECO:0007669"/>
    <property type="project" value="UniProtKB-KW"/>
</dbReference>
<dbReference type="EC" id="2.1.1.-" evidence="6"/>
<feature type="binding site" evidence="6">
    <location>
        <position position="118"/>
    </location>
    <ligand>
        <name>S-adenosyl-L-methionine</name>
        <dbReference type="ChEBI" id="CHEBI:59789"/>
    </ligand>
</feature>
<keyword evidence="3 6" id="KW-0489">Methyltransferase</keyword>
<keyword evidence="4 6" id="KW-0808">Transferase</keyword>
<evidence type="ECO:0000313" key="8">
    <source>
        <dbReference type="Proteomes" id="UP000632222"/>
    </source>
</evidence>
<dbReference type="InterPro" id="IPR029063">
    <property type="entry name" value="SAM-dependent_MTases_sf"/>
</dbReference>
<feature type="binding site" evidence="6">
    <location>
        <position position="59"/>
    </location>
    <ligand>
        <name>S-adenosyl-L-methionine</name>
        <dbReference type="ChEBI" id="CHEBI:59789"/>
    </ligand>
</feature>
<comment type="caution">
    <text evidence="6">Lacks conserved residue(s) required for the propagation of feature annotation.</text>
</comment>
<dbReference type="PANTHER" id="PTHR31760:SF0">
    <property type="entry name" value="S-ADENOSYL-L-METHIONINE-DEPENDENT METHYLTRANSFERASES SUPERFAMILY PROTEIN"/>
    <property type="match status" value="1"/>
</dbReference>
<comment type="caution">
    <text evidence="7">The sequence shown here is derived from an EMBL/GenBank/DDBJ whole genome shotgun (WGS) entry which is preliminary data.</text>
</comment>
<accession>A0ABQ2D2I8</accession>
<dbReference type="EMBL" id="BMOD01000008">
    <property type="protein sequence ID" value="GGJ38421.1"/>
    <property type="molecule type" value="Genomic_DNA"/>
</dbReference>
<organism evidence="7 8">
    <name type="scientific">Deinococcus roseus</name>
    <dbReference type="NCBI Taxonomy" id="392414"/>
    <lineage>
        <taxon>Bacteria</taxon>
        <taxon>Thermotogati</taxon>
        <taxon>Deinococcota</taxon>
        <taxon>Deinococci</taxon>
        <taxon>Deinococcales</taxon>
        <taxon>Deinococcaceae</taxon>
        <taxon>Deinococcus</taxon>
    </lineage>
</organism>
<keyword evidence="8" id="KW-1185">Reference proteome</keyword>
<proteinExistence type="inferred from homology"/>
<dbReference type="Pfam" id="PF02527">
    <property type="entry name" value="GidB"/>
    <property type="match status" value="1"/>
</dbReference>
<protein>
    <recommendedName>
        <fullName evidence="6">Ribosomal RNA small subunit methyltransferase G</fullName>
        <ecNumber evidence="6">2.1.1.-</ecNumber>
    </recommendedName>
    <alternativeName>
        <fullName evidence="6">16S rRNA 7-methylguanosine methyltransferase</fullName>
        <shortName evidence="6">16S rRNA m7G methyltransferase</shortName>
    </alternativeName>
</protein>
<gene>
    <name evidence="6 7" type="primary">rsmG</name>
    <name evidence="7" type="ORF">GCM10008938_25660</name>
</gene>
<dbReference type="InterPro" id="IPR003682">
    <property type="entry name" value="rRNA_ssu_MeTfrase_G"/>
</dbReference>
<dbReference type="Gene3D" id="3.40.50.150">
    <property type="entry name" value="Vaccinia Virus protein VP39"/>
    <property type="match status" value="1"/>
</dbReference>
<sequence length="180" mass="20330">MFHVKQKYKALVKQYSRSLDLFGPSVEIHFDMHMDSAEEYAKYIPEGETLLDVGSGGGLPGIPIALARPDIKVILCEIRQRRASFLNIARSQLGLSNVRIFAGDVRKFKEPVSWVTAQAVGDLGVLLKLIQHTVTDEWHLLSRRPKDWVVPEKVGPYSVEQERQGLDEDADLVVLHLSRK</sequence>
<dbReference type="GO" id="GO:0008168">
    <property type="term" value="F:methyltransferase activity"/>
    <property type="evidence" value="ECO:0007669"/>
    <property type="project" value="UniProtKB-KW"/>
</dbReference>